<dbReference type="Pfam" id="PF13514">
    <property type="entry name" value="AAA_27"/>
    <property type="match status" value="1"/>
</dbReference>
<feature type="transmembrane region" description="Helical" evidence="2">
    <location>
        <begin position="456"/>
        <end position="474"/>
    </location>
</feature>
<keyword evidence="1" id="KW-0175">Coiled coil</keyword>
<dbReference type="PANTHER" id="PTHR41259">
    <property type="entry name" value="DOUBLE-STRAND BREAK REPAIR RAD50 ATPASE, PUTATIVE-RELATED"/>
    <property type="match status" value="1"/>
</dbReference>
<evidence type="ECO:0000256" key="2">
    <source>
        <dbReference type="SAM" id="Phobius"/>
    </source>
</evidence>
<evidence type="ECO:0000259" key="3">
    <source>
        <dbReference type="Pfam" id="PF13514"/>
    </source>
</evidence>
<evidence type="ECO:0000256" key="1">
    <source>
        <dbReference type="SAM" id="Coils"/>
    </source>
</evidence>
<dbReference type="KEGG" id="hmn:HM131_15205"/>
<name>A0A1W5ZXZ5_9BACI</name>
<dbReference type="EMBL" id="CP020772">
    <property type="protein sequence ID" value="ARI78117.1"/>
    <property type="molecule type" value="Genomic_DNA"/>
</dbReference>
<proteinExistence type="predicted"/>
<dbReference type="Proteomes" id="UP000192527">
    <property type="component" value="Chromosome"/>
</dbReference>
<evidence type="ECO:0000313" key="5">
    <source>
        <dbReference type="Proteomes" id="UP000192527"/>
    </source>
</evidence>
<keyword evidence="5" id="KW-1185">Reference proteome</keyword>
<gene>
    <name evidence="4" type="ORF">HM131_15205</name>
</gene>
<organism evidence="4 5">
    <name type="scientific">Halobacillus mangrovi</name>
    <dbReference type="NCBI Taxonomy" id="402384"/>
    <lineage>
        <taxon>Bacteria</taxon>
        <taxon>Bacillati</taxon>
        <taxon>Bacillota</taxon>
        <taxon>Bacilli</taxon>
        <taxon>Bacillales</taxon>
        <taxon>Bacillaceae</taxon>
        <taxon>Halobacillus</taxon>
    </lineage>
</organism>
<dbReference type="OrthoDB" id="9764467at2"/>
<dbReference type="Gene3D" id="3.40.50.300">
    <property type="entry name" value="P-loop containing nucleotide triphosphate hydrolases"/>
    <property type="match status" value="2"/>
</dbReference>
<feature type="coiled-coil region" evidence="1">
    <location>
        <begin position="712"/>
        <end position="795"/>
    </location>
</feature>
<feature type="coiled-coil region" evidence="1">
    <location>
        <begin position="521"/>
        <end position="621"/>
    </location>
</feature>
<dbReference type="InterPro" id="IPR027417">
    <property type="entry name" value="P-loop_NTPase"/>
</dbReference>
<dbReference type="AlphaFoldDB" id="A0A1W5ZXZ5"/>
<dbReference type="PANTHER" id="PTHR41259:SF1">
    <property type="entry name" value="DOUBLE-STRAND BREAK REPAIR RAD50 ATPASE, PUTATIVE-RELATED"/>
    <property type="match status" value="1"/>
</dbReference>
<sequence length="968" mass="114700">MNIKEIHIYGFGKWQNKVFSLEQGQVNLLSGQNEAGKSTIHQFILFMLFGLTPKQREYYQPKKGGAIGGQLTISTEKHQQVVIERLHNQRNGKALCRLANGVEHGEDWLYELLKGTNREVYNSIFSFSAEDLLDLHRMSGSELGEVLLNIGLTGSDRIYETEKWFDKQVEQRFKPKGRNPLINQQLRVVEGVQKQRFAAEREEADYQRLQDHRVNLIHRMNENEWKVKDTRKKLYSYEQILKAIPVISEYHQLQKQVNESELHSEFPSQGRERYRQLRENLLPLESEKHLLETSLEEMIEWLDKLEENQPSSDELEQGRVLLQERNRYEQAIHYKEQMSGQMEIVRSQLDQQLRHLDLPISEEELIESPLPFYIEGRWADLKNEAHAIKQDETRLNESDRELHQEQQHIEEKLEKLKLESISEEEANQYSKVIDESYRRKDLPAINVEPIKQRRDLLFRFALFLLIAGGLAAWITSSILLGVFSTVAGILFLLGGFTNHQTYQKNLQASKESAAHVPKLSVEEAREKLQQFEKNRAEYSHVRNRWKQLNQEEIRLDEKRKLLLQRKRRLEAGIQEQENLYPFLMALDIGHWDKLYHLLAKAKERSEELESLQNQIESNNQVIQRIFFDLEKFYNDRNWESVQKSVDQLWEHLQLWVQKHERNAERVRQLHHEVDETKQKINEINIRLVSFFKKRDELFSQAGAEDEDSFYSLADKHDRLKEDQRSLQSLEQQVNGMISESEQQEFNIWEQTPHESKLRAEMQSLNDDMTETETNLRELQQALSDTKNQLLQLENSGQLSELIHQSELEKDKLREYAKEWARHQLAFQLLQKTKKQYMEKYLPEVIEKASVYFRQLTNNRYTDILLLSTEQQEMKLVHKDSQHYEVQELSRGTKDQLYVALRIALGETMAEALRLPFLMDDAFVHFDHDRLQVMLRILEEVASRHQVVLFTWRSDLQNQFSKAKALILD</sequence>
<evidence type="ECO:0000313" key="4">
    <source>
        <dbReference type="EMBL" id="ARI78117.1"/>
    </source>
</evidence>
<keyword evidence="2" id="KW-0472">Membrane</keyword>
<feature type="domain" description="YhaN AAA" evidence="3">
    <location>
        <begin position="1"/>
        <end position="197"/>
    </location>
</feature>
<dbReference type="RefSeq" id="WP_085030577.1">
    <property type="nucleotide sequence ID" value="NZ_CP020772.1"/>
</dbReference>
<dbReference type="SUPFAM" id="SSF52540">
    <property type="entry name" value="P-loop containing nucleoside triphosphate hydrolases"/>
    <property type="match status" value="1"/>
</dbReference>
<reference evidence="4 5" key="1">
    <citation type="submission" date="2017-04" db="EMBL/GenBank/DDBJ databases">
        <title>The whole genome sequencing and assembly of Halobacillus mangrovi strain.</title>
        <authorList>
            <person name="Lee S.-J."/>
            <person name="Park M.-K."/>
            <person name="Kim J.-Y."/>
            <person name="Lee Y.-J."/>
            <person name="Yi H."/>
            <person name="Bahn Y.-S."/>
            <person name="Kim J.F."/>
            <person name="Lee D.-W."/>
        </authorList>
    </citation>
    <scope>NUCLEOTIDE SEQUENCE [LARGE SCALE GENOMIC DNA]</scope>
    <source>
        <strain evidence="4 5">KTB 131</strain>
    </source>
</reference>
<keyword evidence="2" id="KW-0812">Transmembrane</keyword>
<protein>
    <recommendedName>
        <fullName evidence="3">YhaN AAA domain-containing protein</fullName>
    </recommendedName>
</protein>
<dbReference type="InterPro" id="IPR038734">
    <property type="entry name" value="YhaN_AAA"/>
</dbReference>
<keyword evidence="2" id="KW-1133">Transmembrane helix</keyword>
<dbReference type="STRING" id="402384.HM131_15205"/>
<feature type="coiled-coil region" evidence="1">
    <location>
        <begin position="388"/>
        <end position="419"/>
    </location>
</feature>
<accession>A0A1W5ZXZ5</accession>